<keyword evidence="2" id="KW-0723">Serine/threonine-protein kinase</keyword>
<name>A0A177WNS1_BATDL</name>
<feature type="compositionally biased region" description="Polar residues" evidence="11">
    <location>
        <begin position="69"/>
        <end position="79"/>
    </location>
</feature>
<dbReference type="Gene3D" id="3.30.200.20">
    <property type="entry name" value="Phosphorylase Kinase, domain 1"/>
    <property type="match status" value="1"/>
</dbReference>
<dbReference type="OrthoDB" id="63267at2759"/>
<organism evidence="13 14">
    <name type="scientific">Batrachochytrium dendrobatidis (strain JEL423)</name>
    <dbReference type="NCBI Taxonomy" id="403673"/>
    <lineage>
        <taxon>Eukaryota</taxon>
        <taxon>Fungi</taxon>
        <taxon>Fungi incertae sedis</taxon>
        <taxon>Chytridiomycota</taxon>
        <taxon>Chytridiomycota incertae sedis</taxon>
        <taxon>Chytridiomycetes</taxon>
        <taxon>Rhizophydiales</taxon>
        <taxon>Rhizophydiales incertae sedis</taxon>
        <taxon>Batrachochytrium</taxon>
    </lineage>
</organism>
<comment type="catalytic activity">
    <reaction evidence="8">
        <text>L-threonyl-[protein] + ATP = O-phospho-L-threonyl-[protein] + ADP + H(+)</text>
        <dbReference type="Rhea" id="RHEA:46608"/>
        <dbReference type="Rhea" id="RHEA-COMP:11060"/>
        <dbReference type="Rhea" id="RHEA-COMP:11605"/>
        <dbReference type="ChEBI" id="CHEBI:15378"/>
        <dbReference type="ChEBI" id="CHEBI:30013"/>
        <dbReference type="ChEBI" id="CHEBI:30616"/>
        <dbReference type="ChEBI" id="CHEBI:61977"/>
        <dbReference type="ChEBI" id="CHEBI:456216"/>
        <dbReference type="EC" id="2.7.11.1"/>
    </reaction>
</comment>
<evidence type="ECO:0000256" key="4">
    <source>
        <dbReference type="ARBA" id="ARBA00022679"/>
    </source>
</evidence>
<dbReference type="FunFam" id="3.30.200.20:FF:000048">
    <property type="entry name" value="Non-specific serine/threonine protein kinase"/>
    <property type="match status" value="1"/>
</dbReference>
<evidence type="ECO:0000256" key="1">
    <source>
        <dbReference type="ARBA" id="ARBA00012513"/>
    </source>
</evidence>
<keyword evidence="5 10" id="KW-0547">Nucleotide-binding</keyword>
<keyword evidence="4" id="KW-0808">Transferase</keyword>
<dbReference type="SMART" id="SM00220">
    <property type="entry name" value="S_TKc"/>
    <property type="match status" value="1"/>
</dbReference>
<protein>
    <recommendedName>
        <fullName evidence="1">non-specific serine/threonine protein kinase</fullName>
        <ecNumber evidence="1">2.7.11.1</ecNumber>
    </recommendedName>
</protein>
<evidence type="ECO:0000256" key="9">
    <source>
        <dbReference type="ARBA" id="ARBA00048679"/>
    </source>
</evidence>
<evidence type="ECO:0000256" key="8">
    <source>
        <dbReference type="ARBA" id="ARBA00047899"/>
    </source>
</evidence>
<evidence type="ECO:0000313" key="14">
    <source>
        <dbReference type="Proteomes" id="UP000077115"/>
    </source>
</evidence>
<gene>
    <name evidence="13" type="ORF">BDEG_24667</name>
</gene>
<dbReference type="EMBL" id="DS022305">
    <property type="protein sequence ID" value="OAJ41001.1"/>
    <property type="molecule type" value="Genomic_DNA"/>
</dbReference>
<feature type="domain" description="Protein kinase" evidence="12">
    <location>
        <begin position="246"/>
        <end position="368"/>
    </location>
</feature>
<reference evidence="13 14" key="1">
    <citation type="submission" date="2006-10" db="EMBL/GenBank/DDBJ databases">
        <title>The Genome Sequence of Batrachochytrium dendrobatidis JEL423.</title>
        <authorList>
            <consortium name="The Broad Institute Genome Sequencing Platform"/>
            <person name="Birren B."/>
            <person name="Lander E."/>
            <person name="Galagan J."/>
            <person name="Cuomo C."/>
            <person name="Devon K."/>
            <person name="Jaffe D."/>
            <person name="Butler J."/>
            <person name="Alvarez P."/>
            <person name="Gnerre S."/>
            <person name="Grabherr M."/>
            <person name="Kleber M."/>
            <person name="Mauceli E."/>
            <person name="Brockman W."/>
            <person name="Young S."/>
            <person name="LaButti K."/>
            <person name="Sykes S."/>
            <person name="DeCaprio D."/>
            <person name="Crawford M."/>
            <person name="Koehrsen M."/>
            <person name="Engels R."/>
            <person name="Montgomery P."/>
            <person name="Pearson M."/>
            <person name="Howarth C."/>
            <person name="Larson L."/>
            <person name="White J."/>
            <person name="O'Leary S."/>
            <person name="Kodira C."/>
            <person name="Zeng Q."/>
            <person name="Yandava C."/>
            <person name="Alvarado L."/>
            <person name="Longcore J."/>
            <person name="James T."/>
        </authorList>
    </citation>
    <scope>NUCLEOTIDE SEQUENCE [LARGE SCALE GENOMIC DNA]</scope>
    <source>
        <strain evidence="13 14">JEL423</strain>
    </source>
</reference>
<dbReference type="EC" id="2.7.11.1" evidence="1"/>
<evidence type="ECO:0000256" key="5">
    <source>
        <dbReference type="ARBA" id="ARBA00022741"/>
    </source>
</evidence>
<accession>A0A177WNS1</accession>
<dbReference type="AlphaFoldDB" id="A0A177WNS1"/>
<evidence type="ECO:0000256" key="6">
    <source>
        <dbReference type="ARBA" id="ARBA00022777"/>
    </source>
</evidence>
<keyword evidence="7 10" id="KW-0067">ATP-binding</keyword>
<dbReference type="PANTHER" id="PTHR24351">
    <property type="entry name" value="RIBOSOMAL PROTEIN S6 KINASE"/>
    <property type="match status" value="1"/>
</dbReference>
<proteinExistence type="predicted"/>
<dbReference type="PROSITE" id="PS50011">
    <property type="entry name" value="PROTEIN_KINASE_DOM"/>
    <property type="match status" value="1"/>
</dbReference>
<dbReference type="CDD" id="cd11651">
    <property type="entry name" value="YPK1_N_like"/>
    <property type="match status" value="1"/>
</dbReference>
<dbReference type="InterPro" id="IPR017441">
    <property type="entry name" value="Protein_kinase_ATP_BS"/>
</dbReference>
<evidence type="ECO:0000256" key="3">
    <source>
        <dbReference type="ARBA" id="ARBA00022553"/>
    </source>
</evidence>
<dbReference type="Pfam" id="PF00069">
    <property type="entry name" value="Pkinase"/>
    <property type="match status" value="1"/>
</dbReference>
<dbReference type="VEuPathDB" id="FungiDB:BDEG_24667"/>
<evidence type="ECO:0000256" key="11">
    <source>
        <dbReference type="SAM" id="MobiDB-lite"/>
    </source>
</evidence>
<evidence type="ECO:0000256" key="10">
    <source>
        <dbReference type="PROSITE-ProRule" id="PRU10141"/>
    </source>
</evidence>
<dbReference type="InterPro" id="IPR000719">
    <property type="entry name" value="Prot_kinase_dom"/>
</dbReference>
<feature type="compositionally biased region" description="Low complexity" evidence="11">
    <location>
        <begin position="50"/>
        <end position="61"/>
    </location>
</feature>
<evidence type="ECO:0000259" key="12">
    <source>
        <dbReference type="PROSITE" id="PS50011"/>
    </source>
</evidence>
<dbReference type="Gene3D" id="1.10.510.10">
    <property type="entry name" value="Transferase(Phosphotransferase) domain 1"/>
    <property type="match status" value="1"/>
</dbReference>
<reference evidence="13 14" key="2">
    <citation type="submission" date="2016-05" db="EMBL/GenBank/DDBJ databases">
        <title>Lineage-specific infection strategies underlie the spectrum of fungal disease in amphibians.</title>
        <authorList>
            <person name="Cuomo C.A."/>
            <person name="Farrer R.A."/>
            <person name="James T."/>
            <person name="Longcore J."/>
            <person name="Birren B."/>
        </authorList>
    </citation>
    <scope>NUCLEOTIDE SEQUENCE [LARGE SCALE GENOMIC DNA]</scope>
    <source>
        <strain evidence="13 14">JEL423</strain>
    </source>
</reference>
<sequence length="368" mass="40732">MTKMGHLTQQQHLLHPWQSVRYCISSCPDLHYATNSIFSFLNPTGTPTAGSGRSPSVGGPPTSEPNKDNPASTVSNAIPSNVTSTSAASTQFPQTLSGPGLLLIKILETRKLMMPDGSSVQLSGSTGKDDGLLPFAIIEMDKMEVLAKAIDGNSSTTLANWQSRANFDISRPCEATISIYVPGPNRSEVMIGLVRIKPTFVDQKLEEHWFPLVSMNGSDKPESIGEIRVQFVFRVAKNKHLAVEDFELLKVIGKGSFGKVMQVRKKDTGRTYAMKIIKKAHIVERDEVSHTLAERNVLTKLQHPFIVPLKYSFQSSEKLYLVLAFVNGGELFHHLQQEGKFSEDRAKFYTAELLCALECLHGLNIIYR</sequence>
<dbReference type="GO" id="GO:0005524">
    <property type="term" value="F:ATP binding"/>
    <property type="evidence" value="ECO:0007669"/>
    <property type="project" value="UniProtKB-UniRule"/>
</dbReference>
<evidence type="ECO:0000256" key="7">
    <source>
        <dbReference type="ARBA" id="ARBA00022840"/>
    </source>
</evidence>
<comment type="catalytic activity">
    <reaction evidence="9">
        <text>L-seryl-[protein] + ATP = O-phospho-L-seryl-[protein] + ADP + H(+)</text>
        <dbReference type="Rhea" id="RHEA:17989"/>
        <dbReference type="Rhea" id="RHEA-COMP:9863"/>
        <dbReference type="Rhea" id="RHEA-COMP:11604"/>
        <dbReference type="ChEBI" id="CHEBI:15378"/>
        <dbReference type="ChEBI" id="CHEBI:29999"/>
        <dbReference type="ChEBI" id="CHEBI:30616"/>
        <dbReference type="ChEBI" id="CHEBI:83421"/>
        <dbReference type="ChEBI" id="CHEBI:456216"/>
        <dbReference type="EC" id="2.7.11.1"/>
    </reaction>
</comment>
<evidence type="ECO:0000313" key="13">
    <source>
        <dbReference type="EMBL" id="OAJ41001.1"/>
    </source>
</evidence>
<feature type="region of interest" description="Disordered" evidence="11">
    <location>
        <begin position="48"/>
        <end position="79"/>
    </location>
</feature>
<dbReference type="InterPro" id="IPR011009">
    <property type="entry name" value="Kinase-like_dom_sf"/>
</dbReference>
<keyword evidence="6" id="KW-0418">Kinase</keyword>
<dbReference type="eggNOG" id="KOG0598">
    <property type="taxonomic scope" value="Eukaryota"/>
</dbReference>
<keyword evidence="3" id="KW-0597">Phosphoprotein</keyword>
<dbReference type="PROSITE" id="PS00107">
    <property type="entry name" value="PROTEIN_KINASE_ATP"/>
    <property type="match status" value="1"/>
</dbReference>
<dbReference type="GO" id="GO:0004674">
    <property type="term" value="F:protein serine/threonine kinase activity"/>
    <property type="evidence" value="ECO:0007669"/>
    <property type="project" value="UniProtKB-KW"/>
</dbReference>
<dbReference type="SUPFAM" id="SSF56112">
    <property type="entry name" value="Protein kinase-like (PK-like)"/>
    <property type="match status" value="1"/>
</dbReference>
<feature type="binding site" evidence="10">
    <location>
        <position position="279"/>
    </location>
    <ligand>
        <name>ATP</name>
        <dbReference type="ChEBI" id="CHEBI:30616"/>
    </ligand>
</feature>
<evidence type="ECO:0000256" key="2">
    <source>
        <dbReference type="ARBA" id="ARBA00022527"/>
    </source>
</evidence>
<dbReference type="Proteomes" id="UP000077115">
    <property type="component" value="Unassembled WGS sequence"/>
</dbReference>
<dbReference type="STRING" id="403673.A0A177WNS1"/>